<accession>A0ABQ4AWT7</accession>
<gene>
    <name evidence="3" type="ORF">Alo02nite_81130</name>
</gene>
<feature type="compositionally biased region" description="Polar residues" evidence="1">
    <location>
        <begin position="1"/>
        <end position="12"/>
    </location>
</feature>
<feature type="region of interest" description="Disordered" evidence="1">
    <location>
        <begin position="1"/>
        <end position="20"/>
    </location>
</feature>
<sequence length="136" mass="14438">MQPEVQTMFSRKNQAEKTAEEAWEHLQGAWSTAGDSAGRAAGRAGRKSRKLAGQAGDRVTYVTDEAWARANAAASALAGRRARRPWGLIVAVGLVGIAAGWVAASTARAALERQAENEEIELAETAVVVTPVPDER</sequence>
<evidence type="ECO:0000256" key="2">
    <source>
        <dbReference type="SAM" id="Phobius"/>
    </source>
</evidence>
<reference evidence="3 4" key="1">
    <citation type="submission" date="2021-01" db="EMBL/GenBank/DDBJ databases">
        <title>Whole genome shotgun sequence of Actinoplanes lobatus NBRC 12513.</title>
        <authorList>
            <person name="Komaki H."/>
            <person name="Tamura T."/>
        </authorList>
    </citation>
    <scope>NUCLEOTIDE SEQUENCE [LARGE SCALE GENOMIC DNA]</scope>
    <source>
        <strain evidence="3 4">NBRC 12513</strain>
    </source>
</reference>
<evidence type="ECO:0000313" key="3">
    <source>
        <dbReference type="EMBL" id="GIE45215.1"/>
    </source>
</evidence>
<dbReference type="Proteomes" id="UP000631312">
    <property type="component" value="Unassembled WGS sequence"/>
</dbReference>
<evidence type="ECO:0000313" key="4">
    <source>
        <dbReference type="Proteomes" id="UP000631312"/>
    </source>
</evidence>
<keyword evidence="2" id="KW-0812">Transmembrane</keyword>
<organism evidence="3 4">
    <name type="scientific">Actinoplanes lobatus</name>
    <dbReference type="NCBI Taxonomy" id="113568"/>
    <lineage>
        <taxon>Bacteria</taxon>
        <taxon>Bacillati</taxon>
        <taxon>Actinomycetota</taxon>
        <taxon>Actinomycetes</taxon>
        <taxon>Micromonosporales</taxon>
        <taxon>Micromonosporaceae</taxon>
        <taxon>Actinoplanes</taxon>
    </lineage>
</organism>
<evidence type="ECO:0000256" key="1">
    <source>
        <dbReference type="SAM" id="MobiDB-lite"/>
    </source>
</evidence>
<feature type="compositionally biased region" description="Low complexity" evidence="1">
    <location>
        <begin position="33"/>
        <end position="43"/>
    </location>
</feature>
<proteinExistence type="predicted"/>
<feature type="region of interest" description="Disordered" evidence="1">
    <location>
        <begin position="30"/>
        <end position="51"/>
    </location>
</feature>
<keyword evidence="4" id="KW-1185">Reference proteome</keyword>
<keyword evidence="2" id="KW-0472">Membrane</keyword>
<dbReference type="EMBL" id="BOMP01000157">
    <property type="protein sequence ID" value="GIE45215.1"/>
    <property type="molecule type" value="Genomic_DNA"/>
</dbReference>
<feature type="transmembrane region" description="Helical" evidence="2">
    <location>
        <begin position="86"/>
        <end position="104"/>
    </location>
</feature>
<keyword evidence="2" id="KW-1133">Transmembrane helix</keyword>
<protein>
    <submittedName>
        <fullName evidence="3">Uncharacterized protein</fullName>
    </submittedName>
</protein>
<comment type="caution">
    <text evidence="3">The sequence shown here is derived from an EMBL/GenBank/DDBJ whole genome shotgun (WGS) entry which is preliminary data.</text>
</comment>
<name>A0ABQ4AWT7_9ACTN</name>